<dbReference type="AlphaFoldDB" id="A0A8S1RER5"/>
<protein>
    <recommendedName>
        <fullName evidence="2">TLDc domain-containing protein</fullName>
    </recommendedName>
</protein>
<sequence length="407" mass="48352">MLQLPCFQHDRSLKKYILIGKKETKLLCDSCLTELTQADYKFDPEELIHVNNAYRTPETLLKILKISKDILNFVLLQPNYDEFQLNHQIKILEKRVEEINLFLQGMIKELKSKVKFILELKQNISDEIENEFQFNNFKSIIENLQELKDTLTDQNLNQNQQSLNKYFKTFLEKDVEKLNQKLYQILEKKRVEFEKQEQFQKLQEYFNNITDKHNQLIQQIQPNFPNVVINYRQNIELYKQKIFEIIVQRSEKKLKSTELIYQGSRDGLSSDQFWYYIKGRSNLLMIFLSKSGCVFGGYSPCLWSPTFTGKYVQDDLLSSFLFSQTHDQIYPIKYNQRDKAIYCKYDCGPCFGGGYDIKISSDFQDGSCYHLGNTYKCEQYLMNKKTHLFGQCKPQIIECEIFQINLL</sequence>
<reference evidence="3" key="1">
    <citation type="submission" date="2021-01" db="EMBL/GenBank/DDBJ databases">
        <authorList>
            <consortium name="Genoscope - CEA"/>
            <person name="William W."/>
        </authorList>
    </citation>
    <scope>NUCLEOTIDE SEQUENCE</scope>
</reference>
<comment type="caution">
    <text evidence="3">The sequence shown here is derived from an EMBL/GenBank/DDBJ whole genome shotgun (WGS) entry which is preliminary data.</text>
</comment>
<dbReference type="Proteomes" id="UP000692954">
    <property type="component" value="Unassembled WGS sequence"/>
</dbReference>
<feature type="coiled-coil region" evidence="1">
    <location>
        <begin position="107"/>
        <end position="188"/>
    </location>
</feature>
<dbReference type="EMBL" id="CAJJDN010000159">
    <property type="protein sequence ID" value="CAD8125459.1"/>
    <property type="molecule type" value="Genomic_DNA"/>
</dbReference>
<feature type="domain" description="TLDc" evidence="2">
    <location>
        <begin position="242"/>
        <end position="404"/>
    </location>
</feature>
<evidence type="ECO:0000256" key="1">
    <source>
        <dbReference type="SAM" id="Coils"/>
    </source>
</evidence>
<accession>A0A8S1RER5</accession>
<evidence type="ECO:0000259" key="2">
    <source>
        <dbReference type="Pfam" id="PF07534"/>
    </source>
</evidence>
<dbReference type="Pfam" id="PF07534">
    <property type="entry name" value="TLD"/>
    <property type="match status" value="1"/>
</dbReference>
<evidence type="ECO:0000313" key="4">
    <source>
        <dbReference type="Proteomes" id="UP000692954"/>
    </source>
</evidence>
<evidence type="ECO:0000313" key="3">
    <source>
        <dbReference type="EMBL" id="CAD8125459.1"/>
    </source>
</evidence>
<keyword evidence="1" id="KW-0175">Coiled coil</keyword>
<proteinExistence type="predicted"/>
<name>A0A8S1RER5_9CILI</name>
<gene>
    <name evidence="3" type="ORF">PSON_ATCC_30995.1.T1590058</name>
</gene>
<dbReference type="OrthoDB" id="299389at2759"/>
<keyword evidence="4" id="KW-1185">Reference proteome</keyword>
<dbReference type="PANTHER" id="PTHR23354">
    <property type="entry name" value="NUCLEOLAR PROTEIN 7/ESTROGEN RECEPTOR COACTIVATOR-RELATED"/>
    <property type="match status" value="1"/>
</dbReference>
<dbReference type="PANTHER" id="PTHR23354:SF122">
    <property type="entry name" value="GTPASE-ACTIVATING PROTEIN SKYWALKER"/>
    <property type="match status" value="1"/>
</dbReference>
<dbReference type="InterPro" id="IPR006571">
    <property type="entry name" value="TLDc_dom"/>
</dbReference>
<organism evidence="3 4">
    <name type="scientific">Paramecium sonneborni</name>
    <dbReference type="NCBI Taxonomy" id="65129"/>
    <lineage>
        <taxon>Eukaryota</taxon>
        <taxon>Sar</taxon>
        <taxon>Alveolata</taxon>
        <taxon>Ciliophora</taxon>
        <taxon>Intramacronucleata</taxon>
        <taxon>Oligohymenophorea</taxon>
        <taxon>Peniculida</taxon>
        <taxon>Parameciidae</taxon>
        <taxon>Paramecium</taxon>
    </lineage>
</organism>